<comment type="caution">
    <text evidence="2">The sequence shown here is derived from an EMBL/GenBank/DDBJ whole genome shotgun (WGS) entry which is preliminary data.</text>
</comment>
<gene>
    <name evidence="2" type="ORF">LTR24_004256</name>
</gene>
<feature type="compositionally biased region" description="Acidic residues" evidence="1">
    <location>
        <begin position="255"/>
        <end position="266"/>
    </location>
</feature>
<organism evidence="2 3">
    <name type="scientific">Lithohypha guttulata</name>
    <dbReference type="NCBI Taxonomy" id="1690604"/>
    <lineage>
        <taxon>Eukaryota</taxon>
        <taxon>Fungi</taxon>
        <taxon>Dikarya</taxon>
        <taxon>Ascomycota</taxon>
        <taxon>Pezizomycotina</taxon>
        <taxon>Eurotiomycetes</taxon>
        <taxon>Chaetothyriomycetidae</taxon>
        <taxon>Chaetothyriales</taxon>
        <taxon>Trichomeriaceae</taxon>
        <taxon>Lithohypha</taxon>
    </lineage>
</organism>
<dbReference type="EMBL" id="JAVRRG010000043">
    <property type="protein sequence ID" value="KAK5093404.1"/>
    <property type="molecule type" value="Genomic_DNA"/>
</dbReference>
<sequence length="317" mass="35000">MAANFHQLSALELYQVMASSFCDVVAATTAFIDGSDPTQLLLTGGKAHAVKKILLWMIDCCAGYGLVDFPIAEICPVITAYEDQEAASMLGVRWLTARLCACVAQRSLPGGCIPPDEIAHKLKTIHVSHPTFDFLVNHVAEKTFHDNQTRFEQESVAKDAKRLSSASKPVANKRYNIASDPTRRQDRKPIRDGTAGSYSCRPKLPSDVYIPLRNAFVQPFGNAVNAIIQAKLKQAKDERHARERARHRAWAEKPEEYDEQVVEDDGPVTTRPLSLQPGRRIGKRAAGKLDLAEIGVSKESFTGEADGKKRSTWGQET</sequence>
<accession>A0ABR0KCQ0</accession>
<feature type="region of interest" description="Disordered" evidence="1">
    <location>
        <begin position="155"/>
        <end position="198"/>
    </location>
</feature>
<evidence type="ECO:0000313" key="2">
    <source>
        <dbReference type="EMBL" id="KAK5093404.1"/>
    </source>
</evidence>
<protein>
    <submittedName>
        <fullName evidence="2">Uncharacterized protein</fullName>
    </submittedName>
</protein>
<feature type="compositionally biased region" description="Basic and acidic residues" evidence="1">
    <location>
        <begin position="181"/>
        <end position="191"/>
    </location>
</feature>
<keyword evidence="3" id="KW-1185">Reference proteome</keyword>
<evidence type="ECO:0000313" key="3">
    <source>
        <dbReference type="Proteomes" id="UP001345013"/>
    </source>
</evidence>
<proteinExistence type="predicted"/>
<dbReference type="Proteomes" id="UP001345013">
    <property type="component" value="Unassembled WGS sequence"/>
</dbReference>
<reference evidence="2 3" key="1">
    <citation type="submission" date="2023-08" db="EMBL/GenBank/DDBJ databases">
        <title>Black Yeasts Isolated from many extreme environments.</title>
        <authorList>
            <person name="Coleine C."/>
            <person name="Stajich J.E."/>
            <person name="Selbmann L."/>
        </authorList>
    </citation>
    <scope>NUCLEOTIDE SEQUENCE [LARGE SCALE GENOMIC DNA]</scope>
    <source>
        <strain evidence="2 3">CCFEE 5885</strain>
    </source>
</reference>
<evidence type="ECO:0000256" key="1">
    <source>
        <dbReference type="SAM" id="MobiDB-lite"/>
    </source>
</evidence>
<feature type="region of interest" description="Disordered" evidence="1">
    <location>
        <begin position="236"/>
        <end position="279"/>
    </location>
</feature>
<name>A0ABR0KCQ0_9EURO</name>